<keyword evidence="3" id="KW-1185">Reference proteome</keyword>
<keyword evidence="1" id="KW-0732">Signal</keyword>
<accession>A0ABW7FJC3</accession>
<proteinExistence type="predicted"/>
<feature type="signal peptide" evidence="1">
    <location>
        <begin position="1"/>
        <end position="20"/>
    </location>
</feature>
<name>A0ABW7FJC3_9BURK</name>
<protein>
    <recommendedName>
        <fullName evidence="4">DUF3568 family protein</fullName>
    </recommendedName>
</protein>
<evidence type="ECO:0000256" key="1">
    <source>
        <dbReference type="SAM" id="SignalP"/>
    </source>
</evidence>
<comment type="caution">
    <text evidence="2">The sequence shown here is derived from an EMBL/GenBank/DDBJ whole genome shotgun (WGS) entry which is preliminary data.</text>
</comment>
<organism evidence="2 3">
    <name type="scientific">Pelomonas margarita</name>
    <dbReference type="NCBI Taxonomy" id="3299031"/>
    <lineage>
        <taxon>Bacteria</taxon>
        <taxon>Pseudomonadati</taxon>
        <taxon>Pseudomonadota</taxon>
        <taxon>Betaproteobacteria</taxon>
        <taxon>Burkholderiales</taxon>
        <taxon>Sphaerotilaceae</taxon>
        <taxon>Roseateles</taxon>
    </lineage>
</organism>
<evidence type="ECO:0000313" key="3">
    <source>
        <dbReference type="Proteomes" id="UP001606301"/>
    </source>
</evidence>
<sequence>MRPPLAVLLLPLAPALTGCAVFEALGGMPYAEKTVTLPPAISGTTALDCVLSSVQSLRERNSFWMAVSRRDDGQGVLETGQYPESNLAGFRLRARVDEPRRQLRLQLKAGGPYYVDLGAKPGVAALAAAVDACLASPAPHDPPGSAAAR</sequence>
<dbReference type="Proteomes" id="UP001606301">
    <property type="component" value="Unassembled WGS sequence"/>
</dbReference>
<gene>
    <name evidence="2" type="ORF">ACG0Z3_12090</name>
</gene>
<reference evidence="2 3" key="1">
    <citation type="submission" date="2024-08" db="EMBL/GenBank/DDBJ databases">
        <authorList>
            <person name="Lu H."/>
        </authorList>
    </citation>
    <scope>NUCLEOTIDE SEQUENCE [LARGE SCALE GENOMIC DNA]</scope>
    <source>
        <strain evidence="2 3">LKC17W</strain>
    </source>
</reference>
<feature type="chain" id="PRO_5045891544" description="DUF3568 family protein" evidence="1">
    <location>
        <begin position="21"/>
        <end position="149"/>
    </location>
</feature>
<evidence type="ECO:0008006" key="4">
    <source>
        <dbReference type="Google" id="ProtNLM"/>
    </source>
</evidence>
<dbReference type="RefSeq" id="WP_394397736.1">
    <property type="nucleotide sequence ID" value="NZ_JBIGHW010000005.1"/>
</dbReference>
<dbReference type="PROSITE" id="PS51257">
    <property type="entry name" value="PROKAR_LIPOPROTEIN"/>
    <property type="match status" value="1"/>
</dbReference>
<evidence type="ECO:0000313" key="2">
    <source>
        <dbReference type="EMBL" id="MFG6441420.1"/>
    </source>
</evidence>
<dbReference type="EMBL" id="JBIGHW010000005">
    <property type="protein sequence ID" value="MFG6441420.1"/>
    <property type="molecule type" value="Genomic_DNA"/>
</dbReference>